<evidence type="ECO:0000256" key="4">
    <source>
        <dbReference type="ARBA" id="ARBA00022723"/>
    </source>
</evidence>
<keyword evidence="5" id="KW-0408">Iron</keyword>
<dbReference type="EMBL" id="BSBO01000027">
    <property type="protein sequence ID" value="GLG05312.1"/>
    <property type="molecule type" value="Genomic_DNA"/>
</dbReference>
<dbReference type="AlphaFoldDB" id="A0A9W6CEQ5"/>
<evidence type="ECO:0000313" key="10">
    <source>
        <dbReference type="Proteomes" id="UP001145094"/>
    </source>
</evidence>
<dbReference type="Pfam" id="PF16199">
    <property type="entry name" value="Radical_SAM_C"/>
    <property type="match status" value="1"/>
</dbReference>
<keyword evidence="3" id="KW-0949">S-adenosyl-L-methionine</keyword>
<dbReference type="InterPro" id="IPR005911">
    <property type="entry name" value="YhcC-like"/>
</dbReference>
<proteinExistence type="predicted"/>
<keyword evidence="4" id="KW-0479">Metal-binding</keyword>
<evidence type="ECO:0000259" key="7">
    <source>
        <dbReference type="PROSITE" id="PS51918"/>
    </source>
</evidence>
<protein>
    <submittedName>
        <fullName evidence="9">TIGR01212 family radical SAM protein</fullName>
    </submittedName>
</protein>
<keyword evidence="6" id="KW-0411">Iron-sulfur</keyword>
<dbReference type="Proteomes" id="UP001145145">
    <property type="component" value="Unassembled WGS sequence"/>
</dbReference>
<organism evidence="9 10">
    <name type="scientific">Sellimonas catena</name>
    <dbReference type="NCBI Taxonomy" id="2994035"/>
    <lineage>
        <taxon>Bacteria</taxon>
        <taxon>Bacillati</taxon>
        <taxon>Bacillota</taxon>
        <taxon>Clostridia</taxon>
        <taxon>Lachnospirales</taxon>
        <taxon>Lachnospiraceae</taxon>
        <taxon>Sellimonas</taxon>
    </lineage>
</organism>
<dbReference type="EMBL" id="BSCH01000007">
    <property type="protein sequence ID" value="GLG89984.1"/>
    <property type="molecule type" value="Genomic_DNA"/>
</dbReference>
<reference evidence="9" key="4">
    <citation type="submission" date="2022-11" db="EMBL/GenBank/DDBJ databases">
        <title>Draft genome sequence of Sellimonas catena strain 18CBH55.</title>
        <authorList>
            <person name="Hisatomi A."/>
            <person name="Ohkuma M."/>
            <person name="Sakamoto M."/>
        </authorList>
    </citation>
    <scope>NUCLEOTIDE SEQUENCE</scope>
    <source>
        <strain evidence="9">18CBH55</strain>
    </source>
</reference>
<evidence type="ECO:0000313" key="8">
    <source>
        <dbReference type="EMBL" id="GLG05312.1"/>
    </source>
</evidence>
<dbReference type="InterPro" id="IPR007197">
    <property type="entry name" value="rSAM"/>
</dbReference>
<dbReference type="PROSITE" id="PS51918">
    <property type="entry name" value="RADICAL_SAM"/>
    <property type="match status" value="1"/>
</dbReference>
<dbReference type="SFLD" id="SFLDS00029">
    <property type="entry name" value="Radical_SAM"/>
    <property type="match status" value="1"/>
</dbReference>
<dbReference type="InterPro" id="IPR032432">
    <property type="entry name" value="Radical_SAM_C"/>
</dbReference>
<evidence type="ECO:0000256" key="3">
    <source>
        <dbReference type="ARBA" id="ARBA00022691"/>
    </source>
</evidence>
<dbReference type="Proteomes" id="UP001145094">
    <property type="component" value="Unassembled WGS sequence"/>
</dbReference>
<name>A0A9W6CEQ5_9FIRM</name>
<evidence type="ECO:0000313" key="11">
    <source>
        <dbReference type="Proteomes" id="UP001145145"/>
    </source>
</evidence>
<dbReference type="InterPro" id="IPR058240">
    <property type="entry name" value="rSAM_sf"/>
</dbReference>
<dbReference type="NCBIfam" id="TIGR01212">
    <property type="entry name" value="TIGR01212 family radical SAM protein"/>
    <property type="match status" value="1"/>
</dbReference>
<dbReference type="Pfam" id="PF04055">
    <property type="entry name" value="Radical_SAM"/>
    <property type="match status" value="1"/>
</dbReference>
<keyword evidence="11" id="KW-1185">Reference proteome</keyword>
<dbReference type="SFLD" id="SFLDG01091">
    <property type="entry name" value="uncharacterized_CHP01210-like"/>
    <property type="match status" value="1"/>
</dbReference>
<reference evidence="9" key="3">
    <citation type="submission" date="2022-11" db="EMBL/GenBank/DDBJ databases">
        <title>Draft genome sequence of Sellimonas catena strain 18CBH55.</title>
        <authorList>
            <person name="Atsushi H."/>
            <person name="Moriya O."/>
            <person name="Mitsuo S."/>
        </authorList>
    </citation>
    <scope>NUCLEOTIDE SEQUENCE</scope>
    <source>
        <strain evidence="9">18CBH55</strain>
    </source>
</reference>
<evidence type="ECO:0000256" key="5">
    <source>
        <dbReference type="ARBA" id="ARBA00023004"/>
    </source>
</evidence>
<gene>
    <name evidence="8" type="ORF">Selli1_24860</name>
    <name evidence="9" type="ORF">Selli2_14110</name>
</gene>
<dbReference type="InterPro" id="IPR039661">
    <property type="entry name" value="ELP3"/>
</dbReference>
<dbReference type="SUPFAM" id="SSF102114">
    <property type="entry name" value="Radical SAM enzymes"/>
    <property type="match status" value="1"/>
</dbReference>
<evidence type="ECO:0000256" key="6">
    <source>
        <dbReference type="ARBA" id="ARBA00023014"/>
    </source>
</evidence>
<keyword evidence="2" id="KW-0004">4Fe-4S</keyword>
<dbReference type="GO" id="GO:0046872">
    <property type="term" value="F:metal ion binding"/>
    <property type="evidence" value="ECO:0007669"/>
    <property type="project" value="UniProtKB-KW"/>
</dbReference>
<dbReference type="PANTHER" id="PTHR11135:SF1">
    <property type="entry name" value="PROTEIN YHCC"/>
    <property type="match status" value="1"/>
</dbReference>
<feature type="domain" description="Radical SAM core" evidence="7">
    <location>
        <begin position="18"/>
        <end position="258"/>
    </location>
</feature>
<dbReference type="GO" id="GO:0051539">
    <property type="term" value="F:4 iron, 4 sulfur cluster binding"/>
    <property type="evidence" value="ECO:0007669"/>
    <property type="project" value="UniProtKB-KW"/>
</dbReference>
<evidence type="ECO:0000256" key="1">
    <source>
        <dbReference type="ARBA" id="ARBA00001966"/>
    </source>
</evidence>
<reference evidence="8" key="2">
    <citation type="submission" date="2022-11" db="EMBL/GenBank/DDBJ databases">
        <title>Draft genome sequence of Sellimonas catena strain 12EGH17.</title>
        <authorList>
            <person name="Atsushi H."/>
            <person name="Moriya O."/>
            <person name="Mitsuo S."/>
        </authorList>
    </citation>
    <scope>NUCLEOTIDE SEQUENCE</scope>
    <source>
        <strain evidence="8">12EGH17</strain>
    </source>
</reference>
<dbReference type="SFLD" id="SFLDG01086">
    <property type="entry name" value="elongater_protein-like"/>
    <property type="match status" value="1"/>
</dbReference>
<dbReference type="PANTHER" id="PTHR11135">
    <property type="entry name" value="HISTONE ACETYLTRANSFERASE-RELATED"/>
    <property type="match status" value="1"/>
</dbReference>
<dbReference type="InterPro" id="IPR023404">
    <property type="entry name" value="rSAM_horseshoe"/>
</dbReference>
<dbReference type="InterPro" id="IPR006638">
    <property type="entry name" value="Elp3/MiaA/NifB-like_rSAM"/>
</dbReference>
<reference evidence="8" key="1">
    <citation type="submission" date="2022-11" db="EMBL/GenBank/DDBJ databases">
        <title>Draft genome sequence of Sellimonas catena strain 12EGH17.</title>
        <authorList>
            <person name="Hisatomi A."/>
            <person name="Ohkuma M."/>
            <person name="Sakamoto M."/>
        </authorList>
    </citation>
    <scope>NUCLEOTIDE SEQUENCE</scope>
    <source>
        <strain evidence="8">12EGH17</strain>
    </source>
</reference>
<sequence length="316" mass="36915">MTMEEQLYRSYSQYLKDKYHAKVYKLPVNLPGTCPNREGGSGCTFCSEKGTGFEAMEGAVPVAVQLEKTKEYIQRRYHAEKFIAYFQNYTNTYFPFETFCSYIREAEKVKDIVEVSISTRPDCISSRYLAFLHEWMQETGIAVTIELGLQTVNYHSLAKVRRGHGLAEYIDAVQRIRQYPFDICTHVILNLPWDTGEDAAETAKILSVLGNDIVKIHSLYLAKGTELAGQYENGEFQICTLEEYLERLILFIRLLDPDMVIERFFSRIPEKDAVFCNWNTSWWKLKDMLLDEMKKRNVRQGDLYCYRNGPRLKKWN</sequence>
<evidence type="ECO:0000313" key="9">
    <source>
        <dbReference type="EMBL" id="GLG89984.1"/>
    </source>
</evidence>
<comment type="caution">
    <text evidence="9">The sequence shown here is derived from an EMBL/GenBank/DDBJ whole genome shotgun (WGS) entry which is preliminary data.</text>
</comment>
<accession>A0A9W6CEQ5</accession>
<dbReference type="SMART" id="SM00729">
    <property type="entry name" value="Elp3"/>
    <property type="match status" value="1"/>
</dbReference>
<reference evidence="9 11" key="5">
    <citation type="journal article" date="2023" name="Int. J. Syst. Evol. Microbiol.">
        <title>Sellimonas catena sp. nov., isolated from human faeces.</title>
        <authorList>
            <person name="Hisatomi A."/>
            <person name="Ohkuma M."/>
            <person name="Sakamoto M."/>
        </authorList>
    </citation>
    <scope>NUCLEOTIDE SEQUENCE</scope>
    <source>
        <strain evidence="8 11">12EGH17</strain>
        <strain evidence="9">18CBH55</strain>
    </source>
</reference>
<dbReference type="GO" id="GO:0003824">
    <property type="term" value="F:catalytic activity"/>
    <property type="evidence" value="ECO:0007669"/>
    <property type="project" value="InterPro"/>
</dbReference>
<comment type="cofactor">
    <cofactor evidence="1">
        <name>[4Fe-4S] cluster</name>
        <dbReference type="ChEBI" id="CHEBI:49883"/>
    </cofactor>
</comment>
<evidence type="ECO:0000256" key="2">
    <source>
        <dbReference type="ARBA" id="ARBA00022485"/>
    </source>
</evidence>
<dbReference type="Gene3D" id="3.80.30.20">
    <property type="entry name" value="tm_1862 like domain"/>
    <property type="match status" value="1"/>
</dbReference>